<dbReference type="GO" id="GO:0005886">
    <property type="term" value="C:plasma membrane"/>
    <property type="evidence" value="ECO:0007669"/>
    <property type="project" value="UniProtKB-SubCell"/>
</dbReference>
<comment type="similarity">
    <text evidence="2 8">Belongs to the 4-toluene sulfonate uptake permease (TSUP) (TC 2.A.102) family.</text>
</comment>
<keyword evidence="6 8" id="KW-1133">Transmembrane helix</keyword>
<evidence type="ECO:0000256" key="6">
    <source>
        <dbReference type="ARBA" id="ARBA00022989"/>
    </source>
</evidence>
<dbReference type="AlphaFoldDB" id="A0A418W0X9"/>
<dbReference type="PANTHER" id="PTHR30269:SF0">
    <property type="entry name" value="MEMBRANE TRANSPORTER PROTEIN YFCA-RELATED"/>
    <property type="match status" value="1"/>
</dbReference>
<dbReference type="InterPro" id="IPR002781">
    <property type="entry name" value="TM_pro_TauE-like"/>
</dbReference>
<evidence type="ECO:0000256" key="1">
    <source>
        <dbReference type="ARBA" id="ARBA00004651"/>
    </source>
</evidence>
<feature type="transmembrane region" description="Helical" evidence="8">
    <location>
        <begin position="189"/>
        <end position="211"/>
    </location>
</feature>
<name>A0A418W0X9_9PROT</name>
<reference evidence="9 10" key="1">
    <citation type="submission" date="2018-09" db="EMBL/GenBank/DDBJ databases">
        <authorList>
            <person name="Zhu H."/>
        </authorList>
    </citation>
    <scope>NUCLEOTIDE SEQUENCE [LARGE SCALE GENOMIC DNA]</scope>
    <source>
        <strain evidence="9 10">K2W22B-5</strain>
    </source>
</reference>
<evidence type="ECO:0000313" key="9">
    <source>
        <dbReference type="EMBL" id="RJF83692.1"/>
    </source>
</evidence>
<feature type="transmembrane region" description="Helical" evidence="8">
    <location>
        <begin position="76"/>
        <end position="95"/>
    </location>
</feature>
<keyword evidence="4 8" id="KW-1003">Cell membrane</keyword>
<comment type="caution">
    <text evidence="9">The sequence shown here is derived from an EMBL/GenBank/DDBJ whole genome shotgun (WGS) entry which is preliminary data.</text>
</comment>
<evidence type="ECO:0000256" key="7">
    <source>
        <dbReference type="ARBA" id="ARBA00023136"/>
    </source>
</evidence>
<accession>A0A418W0X9</accession>
<dbReference type="PANTHER" id="PTHR30269">
    <property type="entry name" value="TRANSMEMBRANE PROTEIN YFCA"/>
    <property type="match status" value="1"/>
</dbReference>
<protein>
    <recommendedName>
        <fullName evidence="8">Probable membrane transporter protein</fullName>
    </recommendedName>
</protein>
<proteinExistence type="inferred from homology"/>
<keyword evidence="5 8" id="KW-0812">Transmembrane</keyword>
<keyword evidence="10" id="KW-1185">Reference proteome</keyword>
<feature type="transmembrane region" description="Helical" evidence="8">
    <location>
        <begin position="231"/>
        <end position="249"/>
    </location>
</feature>
<evidence type="ECO:0000256" key="3">
    <source>
        <dbReference type="ARBA" id="ARBA00022448"/>
    </source>
</evidence>
<dbReference type="RefSeq" id="WP_119829332.1">
    <property type="nucleotide sequence ID" value="NZ_QYUL01000001.1"/>
</dbReference>
<feature type="transmembrane region" description="Helical" evidence="8">
    <location>
        <begin position="102"/>
        <end position="120"/>
    </location>
</feature>
<sequence length="268" mass="27990">MDFLTPETLGLLFAVGLLAGFVDSIAGGGGLLAIPALLAAGLPPAETLATGKLQSSFGALSATIKFVQRGEVNPRAMLPMIACTFVGAAAGATVVQMLNPSFMRDVIPILLIGIAVYLLLSPKAGDLDAHQRIGEHAFALSIGTGIGFYDGFFGPGTGTFFAIAFVSLLGHNFRRATAHTKVLNLTSNLAALLFFILGGHVVWIVGLLMGAGQYIGAQLGAHMVIRNGARIVRPMLVTASIAITVKLVWTDESNILRVAFASLLGWFV</sequence>
<dbReference type="InterPro" id="IPR052017">
    <property type="entry name" value="TSUP"/>
</dbReference>
<dbReference type="EMBL" id="QYUL01000001">
    <property type="protein sequence ID" value="RJF83692.1"/>
    <property type="molecule type" value="Genomic_DNA"/>
</dbReference>
<evidence type="ECO:0000256" key="8">
    <source>
        <dbReference type="RuleBase" id="RU363041"/>
    </source>
</evidence>
<feature type="transmembrane region" description="Helical" evidence="8">
    <location>
        <begin position="152"/>
        <end position="169"/>
    </location>
</feature>
<gene>
    <name evidence="9" type="ORF">D3877_03340</name>
</gene>
<dbReference type="Pfam" id="PF01925">
    <property type="entry name" value="TauE"/>
    <property type="match status" value="1"/>
</dbReference>
<evidence type="ECO:0000256" key="4">
    <source>
        <dbReference type="ARBA" id="ARBA00022475"/>
    </source>
</evidence>
<evidence type="ECO:0000256" key="5">
    <source>
        <dbReference type="ARBA" id="ARBA00022692"/>
    </source>
</evidence>
<dbReference type="Proteomes" id="UP000283458">
    <property type="component" value="Unassembled WGS sequence"/>
</dbReference>
<dbReference type="OrthoDB" id="554695at2"/>
<evidence type="ECO:0000256" key="2">
    <source>
        <dbReference type="ARBA" id="ARBA00009142"/>
    </source>
</evidence>
<organism evidence="9 10">
    <name type="scientific">Azospirillum cavernae</name>
    <dbReference type="NCBI Taxonomy" id="2320860"/>
    <lineage>
        <taxon>Bacteria</taxon>
        <taxon>Pseudomonadati</taxon>
        <taxon>Pseudomonadota</taxon>
        <taxon>Alphaproteobacteria</taxon>
        <taxon>Rhodospirillales</taxon>
        <taxon>Azospirillaceae</taxon>
        <taxon>Azospirillum</taxon>
    </lineage>
</organism>
<keyword evidence="7 8" id="KW-0472">Membrane</keyword>
<evidence type="ECO:0000313" key="10">
    <source>
        <dbReference type="Proteomes" id="UP000283458"/>
    </source>
</evidence>
<comment type="subcellular location">
    <subcellularLocation>
        <location evidence="1 8">Cell membrane</location>
        <topology evidence="1 8">Multi-pass membrane protein</topology>
    </subcellularLocation>
</comment>
<keyword evidence="3" id="KW-0813">Transport</keyword>